<evidence type="ECO:0000256" key="1">
    <source>
        <dbReference type="SAM" id="SignalP"/>
    </source>
</evidence>
<reference evidence="2 3" key="1">
    <citation type="submission" date="2019-11" db="EMBL/GenBank/DDBJ databases">
        <title>Type strains purchased from KCTC, JCM and DSMZ.</title>
        <authorList>
            <person name="Lu H."/>
        </authorList>
    </citation>
    <scope>NUCLEOTIDE SEQUENCE [LARGE SCALE GENOMIC DNA]</scope>
    <source>
        <strain evidence="2 3">KCTC 42409</strain>
    </source>
</reference>
<gene>
    <name evidence="2" type="ORF">GM668_23690</name>
</gene>
<dbReference type="Proteomes" id="UP000484015">
    <property type="component" value="Unassembled WGS sequence"/>
</dbReference>
<dbReference type="Gene3D" id="3.40.190.10">
    <property type="entry name" value="Periplasmic binding protein-like II"/>
    <property type="match status" value="2"/>
</dbReference>
<protein>
    <submittedName>
        <fullName evidence="2">Transporter substrate-binding domain-containing protein</fullName>
    </submittedName>
</protein>
<keyword evidence="3" id="KW-1185">Reference proteome</keyword>
<dbReference type="EMBL" id="WNLA01000020">
    <property type="protein sequence ID" value="MTW05081.1"/>
    <property type="molecule type" value="Genomic_DNA"/>
</dbReference>
<proteinExistence type="predicted"/>
<name>A0A6L6Q726_9BURK</name>
<keyword evidence="1" id="KW-0732">Signal</keyword>
<comment type="caution">
    <text evidence="2">The sequence shown here is derived from an EMBL/GenBank/DDBJ whole genome shotgun (WGS) entry which is preliminary data.</text>
</comment>
<feature type="signal peptide" evidence="1">
    <location>
        <begin position="1"/>
        <end position="24"/>
    </location>
</feature>
<accession>A0A6L6Q726</accession>
<dbReference type="AlphaFoldDB" id="A0A6L6Q726"/>
<evidence type="ECO:0000313" key="2">
    <source>
        <dbReference type="EMBL" id="MTW05081.1"/>
    </source>
</evidence>
<organism evidence="2 3">
    <name type="scientific">Pseudoduganella ginsengisoli</name>
    <dbReference type="NCBI Taxonomy" id="1462440"/>
    <lineage>
        <taxon>Bacteria</taxon>
        <taxon>Pseudomonadati</taxon>
        <taxon>Pseudomonadota</taxon>
        <taxon>Betaproteobacteria</taxon>
        <taxon>Burkholderiales</taxon>
        <taxon>Oxalobacteraceae</taxon>
        <taxon>Telluria group</taxon>
        <taxon>Pseudoduganella</taxon>
    </lineage>
</organism>
<feature type="chain" id="PRO_5027103999" evidence="1">
    <location>
        <begin position="25"/>
        <end position="250"/>
    </location>
</feature>
<sequence>MPHMSFWKLTALLAAAAWPLALPAAPLKVGGFVVAPLVTGHPTAPLQGALRDYLEQEVVKRAGIALVWTAPTTVPRAFENLRTGAIDILLLTSGRIDTPGATATSWHYLRTQPHLAVLKTSPLQAVQSLQQLAGMEIGWAGGTLVPPPLADIPIQWQFLTVQDWQTANLRKLKLGRIQAVFFENEYSPRYYAASENLEIHLVKLPMPERQFAMAYSSKADKEAVARFDKAAAAAFANDQFKAFLEQYMKR</sequence>
<dbReference type="OrthoDB" id="8752341at2"/>
<dbReference type="SUPFAM" id="SSF53850">
    <property type="entry name" value="Periplasmic binding protein-like II"/>
    <property type="match status" value="1"/>
</dbReference>
<evidence type="ECO:0000313" key="3">
    <source>
        <dbReference type="Proteomes" id="UP000484015"/>
    </source>
</evidence>